<comment type="subcellular location">
    <subcellularLocation>
        <location evidence="1">Cytoplasm</location>
        <location evidence="1">Cytoskeleton</location>
    </subcellularLocation>
</comment>
<comment type="similarity">
    <text evidence="1">Belongs to the dynein light chain family.</text>
</comment>
<dbReference type="PANTHER" id="PTHR11886">
    <property type="entry name" value="DYNEIN LIGHT CHAIN"/>
    <property type="match status" value="1"/>
</dbReference>
<sequence>MNRRNFNVQTDMNEDKRVEMEQLVLEAANYSRDKNPEALASNVKRLCDERFGGNWHCHVGPSFGSSFPYEINTYFYAEWEGLNILLYKYL</sequence>
<dbReference type="Pfam" id="PF01221">
    <property type="entry name" value="Dynein_light"/>
    <property type="match status" value="1"/>
</dbReference>
<keyword evidence="1" id="KW-0505">Motor protein</keyword>
<gene>
    <name evidence="2" type="ORF">MCOS_LOCUS3760</name>
</gene>
<dbReference type="Proteomes" id="UP000267029">
    <property type="component" value="Unassembled WGS sequence"/>
</dbReference>
<evidence type="ECO:0000313" key="2">
    <source>
        <dbReference type="EMBL" id="VDD77757.1"/>
    </source>
</evidence>
<keyword evidence="1" id="KW-0243">Dynein</keyword>
<keyword evidence="1" id="KW-0493">Microtubule</keyword>
<evidence type="ECO:0000313" key="3">
    <source>
        <dbReference type="Proteomes" id="UP000267029"/>
    </source>
</evidence>
<dbReference type="InterPro" id="IPR001372">
    <property type="entry name" value="Dynein_light_chain_typ-1/2"/>
</dbReference>
<dbReference type="OrthoDB" id="10033309at2759"/>
<dbReference type="InterPro" id="IPR037177">
    <property type="entry name" value="DLC_sf"/>
</dbReference>
<dbReference type="AlphaFoldDB" id="A0A0R3UA11"/>
<dbReference type="GO" id="GO:0045505">
    <property type="term" value="F:dynein intermediate chain binding"/>
    <property type="evidence" value="ECO:0007669"/>
    <property type="project" value="TreeGrafter"/>
</dbReference>
<dbReference type="PANTHER" id="PTHR11886:SF90">
    <property type="entry name" value="DYNEIN LIGHT CHAIN"/>
    <property type="match status" value="1"/>
</dbReference>
<reference evidence="2 3" key="1">
    <citation type="submission" date="2018-10" db="EMBL/GenBank/DDBJ databases">
        <authorList>
            <consortium name="Pathogen Informatics"/>
        </authorList>
    </citation>
    <scope>NUCLEOTIDE SEQUENCE [LARGE SCALE GENOMIC DNA]</scope>
</reference>
<name>A0A0R3UA11_MESCO</name>
<evidence type="ECO:0000313" key="4">
    <source>
        <dbReference type="WBParaSite" id="MCU_011629-RA"/>
    </source>
</evidence>
<dbReference type="GO" id="GO:0007017">
    <property type="term" value="P:microtubule-based process"/>
    <property type="evidence" value="ECO:0007669"/>
    <property type="project" value="InterPro"/>
</dbReference>
<dbReference type="GO" id="GO:0005868">
    <property type="term" value="C:cytoplasmic dynein complex"/>
    <property type="evidence" value="ECO:0007669"/>
    <property type="project" value="TreeGrafter"/>
</dbReference>
<dbReference type="WBParaSite" id="MCU_011629-RA">
    <property type="protein sequence ID" value="MCU_011629-RA"/>
    <property type="gene ID" value="MCU_011629"/>
</dbReference>
<proteinExistence type="inferred from homology"/>
<reference evidence="4" key="2">
    <citation type="submission" date="2019-11" db="UniProtKB">
        <authorList>
            <consortium name="WormBaseParasite"/>
        </authorList>
    </citation>
    <scope>IDENTIFICATION</scope>
</reference>
<dbReference type="SMART" id="SM01375">
    <property type="entry name" value="Dynein_light"/>
    <property type="match status" value="1"/>
</dbReference>
<evidence type="ECO:0000256" key="1">
    <source>
        <dbReference type="RuleBase" id="RU365010"/>
    </source>
</evidence>
<dbReference type="STRING" id="53468.A0A0R3UA11"/>
<protein>
    <recommendedName>
        <fullName evidence="1">Dynein light chain</fullName>
    </recommendedName>
</protein>
<keyword evidence="1" id="KW-0963">Cytoplasm</keyword>
<dbReference type="CDD" id="cd21450">
    <property type="entry name" value="DLC-like_DYNLL1-like"/>
    <property type="match status" value="1"/>
</dbReference>
<dbReference type="GO" id="GO:0005874">
    <property type="term" value="C:microtubule"/>
    <property type="evidence" value="ECO:0007669"/>
    <property type="project" value="UniProtKB-KW"/>
</dbReference>
<keyword evidence="1" id="KW-0206">Cytoskeleton</keyword>
<dbReference type="SUPFAM" id="SSF54648">
    <property type="entry name" value="DLC"/>
    <property type="match status" value="1"/>
</dbReference>
<dbReference type="Gene3D" id="3.30.740.10">
    <property type="entry name" value="Protein Inhibitor Of Neuronal Nitric Oxide Synthase"/>
    <property type="match status" value="1"/>
</dbReference>
<organism evidence="2 3">
    <name type="scientific">Mesocestoides corti</name>
    <name type="common">Flatworm</name>
    <dbReference type="NCBI Taxonomy" id="53468"/>
    <lineage>
        <taxon>Eukaryota</taxon>
        <taxon>Metazoa</taxon>
        <taxon>Spiralia</taxon>
        <taxon>Lophotrochozoa</taxon>
        <taxon>Platyhelminthes</taxon>
        <taxon>Cestoda</taxon>
        <taxon>Eucestoda</taxon>
        <taxon>Cyclophyllidea</taxon>
        <taxon>Mesocestoididae</taxon>
        <taxon>Mesocestoides</taxon>
    </lineage>
</organism>
<accession>A0A0R3UA11</accession>
<dbReference type="EMBL" id="UXSR01000977">
    <property type="protein sequence ID" value="VDD77757.1"/>
    <property type="molecule type" value="Genomic_DNA"/>
</dbReference>
<keyword evidence="3" id="KW-1185">Reference proteome</keyword>